<dbReference type="InterPro" id="IPR053905">
    <property type="entry name" value="EF-G-like_DII"/>
</dbReference>
<dbReference type="Gene3D" id="3.40.50.300">
    <property type="entry name" value="P-loop containing nucleotide triphosphate hydrolases"/>
    <property type="match status" value="1"/>
</dbReference>
<dbReference type="AlphaFoldDB" id="A0AAD9IIF2"/>
<protein>
    <recommendedName>
        <fullName evidence="3">Tr-type G domain-containing protein</fullName>
    </recommendedName>
</protein>
<dbReference type="GO" id="GO:0005829">
    <property type="term" value="C:cytosol"/>
    <property type="evidence" value="ECO:0007669"/>
    <property type="project" value="TreeGrafter"/>
</dbReference>
<dbReference type="InterPro" id="IPR009000">
    <property type="entry name" value="Transl_B-barrel_sf"/>
</dbReference>
<dbReference type="Gene3D" id="2.40.30.10">
    <property type="entry name" value="Translation factors"/>
    <property type="match status" value="1"/>
</dbReference>
<dbReference type="InterPro" id="IPR047043">
    <property type="entry name" value="BipA_III"/>
</dbReference>
<accession>A0AAD9IIF2</accession>
<dbReference type="CDD" id="cd01891">
    <property type="entry name" value="TypA_BipA"/>
    <property type="match status" value="1"/>
</dbReference>
<dbReference type="InterPro" id="IPR000640">
    <property type="entry name" value="EFG_V-like"/>
</dbReference>
<dbReference type="Pfam" id="PF00009">
    <property type="entry name" value="GTP_EFTU"/>
    <property type="match status" value="1"/>
</dbReference>
<name>A0AAD9IIF2_PROWI</name>
<dbReference type="PROSITE" id="PS51722">
    <property type="entry name" value="G_TR_2"/>
    <property type="match status" value="1"/>
</dbReference>
<dbReference type="CDD" id="cd03691">
    <property type="entry name" value="BipA_TypA_II"/>
    <property type="match status" value="1"/>
</dbReference>
<dbReference type="SMART" id="SM00838">
    <property type="entry name" value="EFG_C"/>
    <property type="match status" value="1"/>
</dbReference>
<dbReference type="InterPro" id="IPR031157">
    <property type="entry name" value="G_TR_CS"/>
</dbReference>
<dbReference type="Pfam" id="PF22042">
    <property type="entry name" value="EF-G_D2"/>
    <property type="match status" value="1"/>
</dbReference>
<dbReference type="InterPro" id="IPR047042">
    <property type="entry name" value="BipA_II"/>
</dbReference>
<gene>
    <name evidence="4" type="ORF">QBZ16_002789</name>
</gene>
<dbReference type="Gene3D" id="3.30.70.240">
    <property type="match status" value="1"/>
</dbReference>
<dbReference type="InterPro" id="IPR048876">
    <property type="entry name" value="BipA_C"/>
</dbReference>
<dbReference type="Gene3D" id="2.40.50.250">
    <property type="entry name" value="bipa protein"/>
    <property type="match status" value="1"/>
</dbReference>
<keyword evidence="5" id="KW-1185">Reference proteome</keyword>
<dbReference type="InterPro" id="IPR042116">
    <property type="entry name" value="TypA/BipA_C"/>
</dbReference>
<keyword evidence="2" id="KW-0342">GTP-binding</keyword>
<dbReference type="InterPro" id="IPR000795">
    <property type="entry name" value="T_Tr_GTP-bd_dom"/>
</dbReference>
<sequence>MTSSNTLSVGKTTLVDALLKQAQVFRDNQAVDQRIMDSMSLERERGITILSKNTAIRYRGTKINVIDTPGHADFGGEVERVLNMADGVLLLVDAVEGPMPQTRFVLKKALDLDKKVLLVVNKVDRDAARPDWALDATFDLFVDLGASDEQCDFPVVYASGQAGRAGPEADQLAEDLTPLLDAIVREISAPRVDTHGPLQLLVTNLDYDTHKGRVAIGRLQAGAMSRGQAVVHCRGAAAGEDAAPSPPVPGRVAELFVYDNFARVGAERVEAGDIVAVTGLPGVSIGDTVCAADAPPRPLPAIRVEEPTVRMTFGVNTSPFAGKEGAYVTSRNLGDRLRRELERNLALKVEASAAGAESFDVSGRGTLHLGILMETMRREGFEFCVGPPSVITRVDPDSGAVLEPIEEAIVEVPEEYVGSVTEAMSGRRASMVSLAAHGSVQRLTYRLPTRGLLGLRSALLTATRGAATLATVVVAHEPWLGELSARETGSLVAHETGPATAYALEGAQARGRLFCRPGDAVYAGQVVGAHSRAGDLVYNVCKRKQLSNMRASGKDNAPILTEAVAVTLDFALEYIGADELVEITPSSIRIRKNPAKAGKKGGKGK</sequence>
<keyword evidence="1" id="KW-0547">Nucleotide-binding</keyword>
<dbReference type="InterPro" id="IPR035651">
    <property type="entry name" value="BipA_V"/>
</dbReference>
<dbReference type="GO" id="GO:0005525">
    <property type="term" value="F:GTP binding"/>
    <property type="evidence" value="ECO:0007669"/>
    <property type="project" value="UniProtKB-KW"/>
</dbReference>
<dbReference type="SUPFAM" id="SSF54980">
    <property type="entry name" value="EF-G C-terminal domain-like"/>
    <property type="match status" value="2"/>
</dbReference>
<dbReference type="SUPFAM" id="SSF52540">
    <property type="entry name" value="P-loop containing nucleoside triphosphate hydrolases"/>
    <property type="match status" value="1"/>
</dbReference>
<dbReference type="GO" id="GO:1990904">
    <property type="term" value="C:ribonucleoprotein complex"/>
    <property type="evidence" value="ECO:0007669"/>
    <property type="project" value="TreeGrafter"/>
</dbReference>
<dbReference type="SUPFAM" id="SSF50447">
    <property type="entry name" value="Translation proteins"/>
    <property type="match status" value="1"/>
</dbReference>
<comment type="caution">
    <text evidence="4">The sequence shown here is derived from an EMBL/GenBank/DDBJ whole genome shotgun (WGS) entry which is preliminary data.</text>
</comment>
<dbReference type="InterPro" id="IPR035647">
    <property type="entry name" value="EFG_III/V"/>
</dbReference>
<dbReference type="InterPro" id="IPR005225">
    <property type="entry name" value="Small_GTP-bd"/>
</dbReference>
<dbReference type="Pfam" id="PF21018">
    <property type="entry name" value="BipA_C"/>
    <property type="match status" value="1"/>
</dbReference>
<dbReference type="InterPro" id="IPR006298">
    <property type="entry name" value="BipA"/>
</dbReference>
<dbReference type="FunFam" id="3.30.70.870:FF:000003">
    <property type="entry name" value="GTP-binding protein TypA"/>
    <property type="match status" value="1"/>
</dbReference>
<dbReference type="PROSITE" id="PS00301">
    <property type="entry name" value="G_TR_1"/>
    <property type="match status" value="1"/>
</dbReference>
<evidence type="ECO:0000259" key="3">
    <source>
        <dbReference type="PROSITE" id="PS51722"/>
    </source>
</evidence>
<dbReference type="PANTHER" id="PTHR42908:SF8">
    <property type="entry name" value="TR-TYPE G DOMAIN-CONTAINING PROTEIN"/>
    <property type="match status" value="1"/>
</dbReference>
<dbReference type="PRINTS" id="PR00315">
    <property type="entry name" value="ELONGATNFCT"/>
</dbReference>
<dbReference type="GO" id="GO:0003924">
    <property type="term" value="F:GTPase activity"/>
    <property type="evidence" value="ECO:0007669"/>
    <property type="project" value="InterPro"/>
</dbReference>
<proteinExistence type="predicted"/>
<evidence type="ECO:0000313" key="4">
    <source>
        <dbReference type="EMBL" id="KAK2079099.1"/>
    </source>
</evidence>
<organism evidence="4 5">
    <name type="scientific">Prototheca wickerhamii</name>
    <dbReference type="NCBI Taxonomy" id="3111"/>
    <lineage>
        <taxon>Eukaryota</taxon>
        <taxon>Viridiplantae</taxon>
        <taxon>Chlorophyta</taxon>
        <taxon>core chlorophytes</taxon>
        <taxon>Trebouxiophyceae</taxon>
        <taxon>Chlorellales</taxon>
        <taxon>Chlorellaceae</taxon>
        <taxon>Prototheca</taxon>
    </lineage>
</organism>
<dbReference type="CDD" id="cd16263">
    <property type="entry name" value="BipA_III"/>
    <property type="match status" value="1"/>
</dbReference>
<dbReference type="FunFam" id="2.40.50.250:FF:000001">
    <property type="entry name" value="GTP-binding protein TypA"/>
    <property type="match status" value="1"/>
</dbReference>
<dbReference type="PANTHER" id="PTHR42908">
    <property type="entry name" value="TRANSLATION ELONGATION FACTOR-RELATED"/>
    <property type="match status" value="1"/>
</dbReference>
<dbReference type="CDD" id="cd03710">
    <property type="entry name" value="BipA_TypA_C"/>
    <property type="match status" value="1"/>
</dbReference>
<reference evidence="4" key="1">
    <citation type="submission" date="2021-01" db="EMBL/GenBank/DDBJ databases">
        <authorList>
            <person name="Eckstrom K.M.E."/>
        </authorList>
    </citation>
    <scope>NUCLEOTIDE SEQUENCE</scope>
    <source>
        <strain evidence="4">UVCC 0001</strain>
    </source>
</reference>
<dbReference type="Gene3D" id="3.30.70.870">
    <property type="entry name" value="Elongation Factor G (Translational Gtpase), domain 3"/>
    <property type="match status" value="1"/>
</dbReference>
<dbReference type="FunFam" id="3.40.50.300:FF:000055">
    <property type="entry name" value="GTP-binding protein TypA"/>
    <property type="match status" value="1"/>
</dbReference>
<dbReference type="Pfam" id="PF00679">
    <property type="entry name" value="EFG_C"/>
    <property type="match status" value="1"/>
</dbReference>
<evidence type="ECO:0000256" key="2">
    <source>
        <dbReference type="ARBA" id="ARBA00023134"/>
    </source>
</evidence>
<dbReference type="NCBIfam" id="TIGR01394">
    <property type="entry name" value="TypA_BipA"/>
    <property type="match status" value="1"/>
</dbReference>
<evidence type="ECO:0000256" key="1">
    <source>
        <dbReference type="ARBA" id="ARBA00022741"/>
    </source>
</evidence>
<dbReference type="InterPro" id="IPR027417">
    <property type="entry name" value="P-loop_NTPase"/>
</dbReference>
<dbReference type="NCBIfam" id="TIGR00231">
    <property type="entry name" value="small_GTP"/>
    <property type="match status" value="1"/>
</dbReference>
<dbReference type="Proteomes" id="UP001255856">
    <property type="component" value="Unassembled WGS sequence"/>
</dbReference>
<dbReference type="EMBL" id="JASFZW010000003">
    <property type="protein sequence ID" value="KAK2079099.1"/>
    <property type="molecule type" value="Genomic_DNA"/>
</dbReference>
<dbReference type="InterPro" id="IPR047041">
    <property type="entry name" value="BipA_GTP-bd_dom"/>
</dbReference>
<evidence type="ECO:0000313" key="5">
    <source>
        <dbReference type="Proteomes" id="UP001255856"/>
    </source>
</evidence>
<feature type="domain" description="Tr-type G" evidence="3">
    <location>
        <begin position="1"/>
        <end position="191"/>
    </location>
</feature>